<name>A0ABT8KVI0_9BACT</name>
<sequence length="208" mass="24331">MEKRSKLSTSMTEAQFDNGYWYVEEIRGFAREIGIPSASKLRKDELEECIKHFLKTGEIKETPGKRPAASKTKDSEKGLHLELPIINYTNNKETKHFITNEALKIEPDLKHKSGVSYRLNRWREEQINSGKKITYGDLVRQYITLNQVKGSFEQVPHGRYINFLANYLEGEKGSTREQAIKTWKELKELNIPKTYQAWKKYQEKDKNS</sequence>
<proteinExistence type="predicted"/>
<accession>A0ABT8KVI0</accession>
<comment type="caution">
    <text evidence="1">The sequence shown here is derived from an EMBL/GenBank/DDBJ whole genome shotgun (WGS) entry which is preliminary data.</text>
</comment>
<organism evidence="1 2">
    <name type="scientific">Splendidivirga corallicola</name>
    <dbReference type="NCBI Taxonomy" id="3051826"/>
    <lineage>
        <taxon>Bacteria</taxon>
        <taxon>Pseudomonadati</taxon>
        <taxon>Bacteroidota</taxon>
        <taxon>Cytophagia</taxon>
        <taxon>Cytophagales</taxon>
        <taxon>Splendidivirgaceae</taxon>
        <taxon>Splendidivirga</taxon>
    </lineage>
</organism>
<keyword evidence="2" id="KW-1185">Reference proteome</keyword>
<dbReference type="Proteomes" id="UP001172082">
    <property type="component" value="Unassembled WGS sequence"/>
</dbReference>
<dbReference type="EMBL" id="JAUJEA010000013">
    <property type="protein sequence ID" value="MDN5204786.1"/>
    <property type="molecule type" value="Genomic_DNA"/>
</dbReference>
<reference evidence="1" key="1">
    <citation type="submission" date="2023-06" db="EMBL/GenBank/DDBJ databases">
        <title>Genomic of Parafulvivirga corallium.</title>
        <authorList>
            <person name="Wang G."/>
        </authorList>
    </citation>
    <scope>NUCLEOTIDE SEQUENCE</scope>
    <source>
        <strain evidence="1">BMA10</strain>
    </source>
</reference>
<gene>
    <name evidence="1" type="ORF">QQ008_25575</name>
</gene>
<evidence type="ECO:0000313" key="1">
    <source>
        <dbReference type="EMBL" id="MDN5204786.1"/>
    </source>
</evidence>
<evidence type="ECO:0000313" key="2">
    <source>
        <dbReference type="Proteomes" id="UP001172082"/>
    </source>
</evidence>
<protein>
    <submittedName>
        <fullName evidence="1">SAP domain-containing protein</fullName>
    </submittedName>
</protein>
<dbReference type="RefSeq" id="WP_346754810.1">
    <property type="nucleotide sequence ID" value="NZ_JAUJEA010000013.1"/>
</dbReference>
<dbReference type="Pfam" id="PF18953">
    <property type="entry name" value="SAP_new25"/>
    <property type="match status" value="1"/>
</dbReference>